<feature type="transmembrane region" description="Helical" evidence="1">
    <location>
        <begin position="61"/>
        <end position="78"/>
    </location>
</feature>
<feature type="transmembrane region" description="Helical" evidence="1">
    <location>
        <begin position="85"/>
        <end position="106"/>
    </location>
</feature>
<evidence type="ECO:0000313" key="3">
    <source>
        <dbReference type="Proteomes" id="UP000699691"/>
    </source>
</evidence>
<feature type="transmembrane region" description="Helical" evidence="1">
    <location>
        <begin position="112"/>
        <end position="131"/>
    </location>
</feature>
<dbReference type="Proteomes" id="UP000699691">
    <property type="component" value="Unassembled WGS sequence"/>
</dbReference>
<name>A0A955LVC3_UNCKA</name>
<dbReference type="EMBL" id="JAGQKY010000003">
    <property type="protein sequence ID" value="MCA9397222.1"/>
    <property type="molecule type" value="Genomic_DNA"/>
</dbReference>
<organism evidence="2 3">
    <name type="scientific">candidate division WWE3 bacterium</name>
    <dbReference type="NCBI Taxonomy" id="2053526"/>
    <lineage>
        <taxon>Bacteria</taxon>
        <taxon>Katanobacteria</taxon>
    </lineage>
</organism>
<proteinExistence type="predicted"/>
<dbReference type="AlphaFoldDB" id="A0A955LVC3"/>
<evidence type="ECO:0000313" key="2">
    <source>
        <dbReference type="EMBL" id="MCA9397222.1"/>
    </source>
</evidence>
<comment type="caution">
    <text evidence="2">The sequence shown here is derived from an EMBL/GenBank/DDBJ whole genome shotgun (WGS) entry which is preliminary data.</text>
</comment>
<sequence>MVEDKIFKSFVKKFSKTKDTANKTLKQAQPILSRIRQDMLGLGWFGAGIFGYHIFSELNLYPLDLLIVFVGYYIGVFVKLRTHKMIDYGGWVAALWLGIATLQFTVPDVPNVILFVLVLHWLHTYVFSDFIDKNEEKDNAQEIE</sequence>
<accession>A0A955LVC3</accession>
<protein>
    <submittedName>
        <fullName evidence="2">Uncharacterized protein</fullName>
    </submittedName>
</protein>
<reference evidence="2" key="1">
    <citation type="submission" date="2020-04" db="EMBL/GenBank/DDBJ databases">
        <authorList>
            <person name="Zhang T."/>
        </authorList>
    </citation>
    <scope>NUCLEOTIDE SEQUENCE</scope>
    <source>
        <strain evidence="2">HKST-UBA02</strain>
    </source>
</reference>
<gene>
    <name evidence="2" type="ORF">KC573_00175</name>
</gene>
<keyword evidence="1" id="KW-1133">Transmembrane helix</keyword>
<reference evidence="2" key="2">
    <citation type="journal article" date="2021" name="Microbiome">
        <title>Successional dynamics and alternative stable states in a saline activated sludge microbial community over 9 years.</title>
        <authorList>
            <person name="Wang Y."/>
            <person name="Ye J."/>
            <person name="Ju F."/>
            <person name="Liu L."/>
            <person name="Boyd J.A."/>
            <person name="Deng Y."/>
            <person name="Parks D.H."/>
            <person name="Jiang X."/>
            <person name="Yin X."/>
            <person name="Woodcroft B.J."/>
            <person name="Tyson G.W."/>
            <person name="Hugenholtz P."/>
            <person name="Polz M.F."/>
            <person name="Zhang T."/>
        </authorList>
    </citation>
    <scope>NUCLEOTIDE SEQUENCE</scope>
    <source>
        <strain evidence="2">HKST-UBA02</strain>
    </source>
</reference>
<keyword evidence="1" id="KW-0472">Membrane</keyword>
<evidence type="ECO:0000256" key="1">
    <source>
        <dbReference type="SAM" id="Phobius"/>
    </source>
</evidence>
<keyword evidence="1" id="KW-0812">Transmembrane</keyword>
<feature type="transmembrane region" description="Helical" evidence="1">
    <location>
        <begin position="39"/>
        <end position="55"/>
    </location>
</feature>